<protein>
    <submittedName>
        <fullName evidence="2">Uncharacterized protein</fullName>
    </submittedName>
</protein>
<keyword evidence="3" id="KW-1185">Reference proteome</keyword>
<sequence length="171" mass="17190">MGAAARASASLSAPSSSARPTNTGLTDLVSTVVSMAQTWGFRAARFPVGETGVASGGVRAVRTSGPSRGACEAVPDGCRYHPPLGFVAALPLGLAGLAGLTDEAAPLGRLRELSGPQLVQFVLEHVVLLASQWCSSSLFAMPPLSSARGVRHIGRVPHLAGGGGLRAGVGP</sequence>
<feature type="region of interest" description="Disordered" evidence="1">
    <location>
        <begin position="1"/>
        <end position="24"/>
    </location>
</feature>
<dbReference type="Proteomes" id="UP000014629">
    <property type="component" value="Unassembled WGS sequence"/>
</dbReference>
<evidence type="ECO:0000256" key="1">
    <source>
        <dbReference type="SAM" id="MobiDB-lite"/>
    </source>
</evidence>
<dbReference type="EMBL" id="AOPZ01000188">
    <property type="protein sequence ID" value="EPH43024.1"/>
    <property type="molecule type" value="Genomic_DNA"/>
</dbReference>
<comment type="caution">
    <text evidence="2">The sequence shown here is derived from an EMBL/GenBank/DDBJ whole genome shotgun (WGS) entry which is preliminary data.</text>
</comment>
<evidence type="ECO:0000313" key="3">
    <source>
        <dbReference type="Proteomes" id="UP000014629"/>
    </source>
</evidence>
<dbReference type="AlphaFoldDB" id="S3ZJU3"/>
<accession>S3ZJU3</accession>
<evidence type="ECO:0000313" key="2">
    <source>
        <dbReference type="EMBL" id="EPH43024.1"/>
    </source>
</evidence>
<organism evidence="2 3">
    <name type="scientific">Streptomyces aurantiacus JA 4570</name>
    <dbReference type="NCBI Taxonomy" id="1286094"/>
    <lineage>
        <taxon>Bacteria</taxon>
        <taxon>Bacillati</taxon>
        <taxon>Actinomycetota</taxon>
        <taxon>Actinomycetes</taxon>
        <taxon>Kitasatosporales</taxon>
        <taxon>Streptomycetaceae</taxon>
        <taxon>Streptomyces</taxon>
        <taxon>Streptomyces aurantiacus group</taxon>
    </lineage>
</organism>
<gene>
    <name evidence="2" type="ORF">STRAU_3908</name>
</gene>
<proteinExistence type="predicted"/>
<name>S3ZJU3_9ACTN</name>
<feature type="compositionally biased region" description="Low complexity" evidence="1">
    <location>
        <begin position="1"/>
        <end position="20"/>
    </location>
</feature>
<reference evidence="2 3" key="1">
    <citation type="submission" date="2013-02" db="EMBL/GenBank/DDBJ databases">
        <title>Draft Genome Sequence of Streptomyces aurantiacus, Which Produces Setomimycin.</title>
        <authorList>
            <person name="Gruening B.A."/>
            <person name="Praeg A."/>
            <person name="Erxleben A."/>
            <person name="Guenther S."/>
            <person name="Mueller M."/>
        </authorList>
    </citation>
    <scope>NUCLEOTIDE SEQUENCE [LARGE SCALE GENOMIC DNA]</scope>
    <source>
        <strain evidence="2 3">JA 4570</strain>
    </source>
</reference>